<proteinExistence type="predicted"/>
<sequence length="90" mass="9906">MATIATEMMLRCATDCSLSLNDFNIERRPYHKNCGCALHKLKGVCSNDCSKQNNISFAKKKSWPDSLSSLRIREDAIANGALPSTVGRSN</sequence>
<evidence type="ECO:0000313" key="1">
    <source>
        <dbReference type="EMBL" id="KAJ0029789.1"/>
    </source>
</evidence>
<protein>
    <submittedName>
        <fullName evidence="1">Uncharacterized protein</fullName>
    </submittedName>
</protein>
<name>A0ACC0Y3X3_9ROSI</name>
<gene>
    <name evidence="1" type="ORF">Pint_14693</name>
</gene>
<dbReference type="EMBL" id="CM047743">
    <property type="protein sequence ID" value="KAJ0029789.1"/>
    <property type="molecule type" value="Genomic_DNA"/>
</dbReference>
<reference evidence="2" key="1">
    <citation type="journal article" date="2023" name="G3 (Bethesda)">
        <title>Genome assembly and association tests identify interacting loci associated with vigor, precocity, and sex in interspecific pistachio rootstocks.</title>
        <authorList>
            <person name="Palmer W."/>
            <person name="Jacygrad E."/>
            <person name="Sagayaradj S."/>
            <person name="Cavanaugh K."/>
            <person name="Han R."/>
            <person name="Bertier L."/>
            <person name="Beede B."/>
            <person name="Kafkas S."/>
            <person name="Golino D."/>
            <person name="Preece J."/>
            <person name="Michelmore R."/>
        </authorList>
    </citation>
    <scope>NUCLEOTIDE SEQUENCE [LARGE SCALE GENOMIC DNA]</scope>
</reference>
<accession>A0ACC0Y3X3</accession>
<evidence type="ECO:0000313" key="2">
    <source>
        <dbReference type="Proteomes" id="UP001163603"/>
    </source>
</evidence>
<dbReference type="Proteomes" id="UP001163603">
    <property type="component" value="Chromosome 8"/>
</dbReference>
<comment type="caution">
    <text evidence="1">The sequence shown here is derived from an EMBL/GenBank/DDBJ whole genome shotgun (WGS) entry which is preliminary data.</text>
</comment>
<keyword evidence="2" id="KW-1185">Reference proteome</keyword>
<organism evidence="1 2">
    <name type="scientific">Pistacia integerrima</name>
    <dbReference type="NCBI Taxonomy" id="434235"/>
    <lineage>
        <taxon>Eukaryota</taxon>
        <taxon>Viridiplantae</taxon>
        <taxon>Streptophyta</taxon>
        <taxon>Embryophyta</taxon>
        <taxon>Tracheophyta</taxon>
        <taxon>Spermatophyta</taxon>
        <taxon>Magnoliopsida</taxon>
        <taxon>eudicotyledons</taxon>
        <taxon>Gunneridae</taxon>
        <taxon>Pentapetalae</taxon>
        <taxon>rosids</taxon>
        <taxon>malvids</taxon>
        <taxon>Sapindales</taxon>
        <taxon>Anacardiaceae</taxon>
        <taxon>Pistacia</taxon>
    </lineage>
</organism>